<dbReference type="AlphaFoldDB" id="D5BUB4"/>
<organism evidence="2 3">
    <name type="scientific">Puniceispirillum marinum (strain IMCC1322)</name>
    <dbReference type="NCBI Taxonomy" id="488538"/>
    <lineage>
        <taxon>Bacteria</taxon>
        <taxon>Pseudomonadati</taxon>
        <taxon>Pseudomonadota</taxon>
        <taxon>Alphaproteobacteria</taxon>
        <taxon>Candidatus Puniceispirillales</taxon>
        <taxon>Candidatus Puniceispirillaceae</taxon>
        <taxon>Candidatus Puniceispirillum</taxon>
    </lineage>
</organism>
<evidence type="ECO:0000313" key="2">
    <source>
        <dbReference type="EMBL" id="ADE39861.1"/>
    </source>
</evidence>
<evidence type="ECO:0000256" key="1">
    <source>
        <dbReference type="SAM" id="Phobius"/>
    </source>
</evidence>
<name>D5BUB4_PUNMI</name>
<keyword evidence="1" id="KW-0812">Transmembrane</keyword>
<feature type="transmembrane region" description="Helical" evidence="1">
    <location>
        <begin position="127"/>
        <end position="150"/>
    </location>
</feature>
<dbReference type="EMBL" id="CP001751">
    <property type="protein sequence ID" value="ADE39861.1"/>
    <property type="molecule type" value="Genomic_DNA"/>
</dbReference>
<dbReference type="Proteomes" id="UP000007460">
    <property type="component" value="Chromosome"/>
</dbReference>
<keyword evidence="3" id="KW-1185">Reference proteome</keyword>
<accession>D5BUB4</accession>
<dbReference type="RefSeq" id="WP_013046488.1">
    <property type="nucleotide sequence ID" value="NC_014010.1"/>
</dbReference>
<dbReference type="HOGENOM" id="CLU_1439998_0_0_5"/>
<sequence>MLLKCPHCDDEANIPNALSQYENMPIACHACGGFFFAPPPDPDDPNNPTPPRDRTITRSNRQIECAHCDIPVLIPDCDSAGTRHKFSCPACHADLPPLPLDIKSPEIKPPPKALSASRPASKPRTHMPVSILAIAIAIGIGVGVALGVLLSRNMIALDLESLATLSDQLGQRFILFWHQTLAKLSAAI</sequence>
<reference evidence="2 3" key="1">
    <citation type="journal article" date="2010" name="J. Bacteriol.">
        <title>Complete genome sequence of "Candidatus Puniceispirillum marinum" IMCC1322, a representative of the SAR116 clade in the Alphaproteobacteria.</title>
        <authorList>
            <person name="Oh H.M."/>
            <person name="Kwon K.K."/>
            <person name="Kang I."/>
            <person name="Kang S.G."/>
            <person name="Lee J.H."/>
            <person name="Kim S.J."/>
            <person name="Cho J.C."/>
        </authorList>
    </citation>
    <scope>NUCLEOTIDE SEQUENCE [LARGE SCALE GENOMIC DNA]</scope>
    <source>
        <strain evidence="2 3">IMCC1322</strain>
    </source>
</reference>
<keyword evidence="1" id="KW-1133">Transmembrane helix</keyword>
<dbReference type="KEGG" id="apb:SAR116_1618"/>
<dbReference type="OrthoDB" id="9813321at2"/>
<evidence type="ECO:0000313" key="3">
    <source>
        <dbReference type="Proteomes" id="UP000007460"/>
    </source>
</evidence>
<gene>
    <name evidence="2" type="ordered locus">SAR116_1618</name>
</gene>
<proteinExistence type="predicted"/>
<keyword evidence="1" id="KW-0472">Membrane</keyword>
<protein>
    <submittedName>
        <fullName evidence="2">Uncharacterized protein</fullName>
    </submittedName>
</protein>